<dbReference type="SUPFAM" id="SSF54611">
    <property type="entry name" value="SecB-like"/>
    <property type="match status" value="1"/>
</dbReference>
<dbReference type="EMBL" id="JACRSY010000040">
    <property type="protein sequence ID" value="MBC8581204.1"/>
    <property type="molecule type" value="Genomic_DNA"/>
</dbReference>
<dbReference type="RefSeq" id="WP_249334006.1">
    <property type="nucleotide sequence ID" value="NZ_JACRSY010000040.1"/>
</dbReference>
<evidence type="ECO:0000313" key="3">
    <source>
        <dbReference type="Proteomes" id="UP000655830"/>
    </source>
</evidence>
<gene>
    <name evidence="2" type="ORF">H8718_16990</name>
</gene>
<dbReference type="InterPro" id="IPR035958">
    <property type="entry name" value="SecB-like_sf"/>
</dbReference>
<dbReference type="GO" id="GO:0051262">
    <property type="term" value="P:protein tetramerization"/>
    <property type="evidence" value="ECO:0007669"/>
    <property type="project" value="InterPro"/>
</dbReference>
<proteinExistence type="inferred from homology"/>
<keyword evidence="3" id="KW-1185">Reference proteome</keyword>
<dbReference type="Proteomes" id="UP000655830">
    <property type="component" value="Unassembled WGS sequence"/>
</dbReference>
<dbReference type="GO" id="GO:0015031">
    <property type="term" value="P:protein transport"/>
    <property type="evidence" value="ECO:0007669"/>
    <property type="project" value="InterPro"/>
</dbReference>
<dbReference type="PANTHER" id="PTHR36918">
    <property type="match status" value="1"/>
</dbReference>
<dbReference type="Pfam" id="PF02556">
    <property type="entry name" value="SecB"/>
    <property type="match status" value="1"/>
</dbReference>
<reference evidence="2" key="1">
    <citation type="submission" date="2020-08" db="EMBL/GenBank/DDBJ databases">
        <title>Genome public.</title>
        <authorList>
            <person name="Liu C."/>
            <person name="Sun Q."/>
        </authorList>
    </citation>
    <scope>NUCLEOTIDE SEQUENCE</scope>
    <source>
        <strain evidence="2">NSJ-12</strain>
    </source>
</reference>
<organism evidence="2 3">
    <name type="scientific">Zhenhengia yiwuensis</name>
    <dbReference type="NCBI Taxonomy" id="2763666"/>
    <lineage>
        <taxon>Bacteria</taxon>
        <taxon>Bacillati</taxon>
        <taxon>Bacillota</taxon>
        <taxon>Clostridia</taxon>
        <taxon>Lachnospirales</taxon>
        <taxon>Lachnospiraceae</taxon>
        <taxon>Zhenhengia</taxon>
    </lineage>
</organism>
<protein>
    <submittedName>
        <fullName evidence="2">Protein-export chaperone SecB</fullName>
    </submittedName>
</protein>
<accession>A0A926EKD9</accession>
<evidence type="ECO:0000256" key="1">
    <source>
        <dbReference type="ARBA" id="ARBA00009990"/>
    </source>
</evidence>
<dbReference type="PANTHER" id="PTHR36918:SF1">
    <property type="entry name" value="PROTEIN-EXPORT PROTEIN SECB"/>
    <property type="match status" value="1"/>
</dbReference>
<dbReference type="InterPro" id="IPR003708">
    <property type="entry name" value="SecB"/>
</dbReference>
<dbReference type="GO" id="GO:0051082">
    <property type="term" value="F:unfolded protein binding"/>
    <property type="evidence" value="ECO:0007669"/>
    <property type="project" value="InterPro"/>
</dbReference>
<evidence type="ECO:0000313" key="2">
    <source>
        <dbReference type="EMBL" id="MBC8581204.1"/>
    </source>
</evidence>
<name>A0A926EKD9_9FIRM</name>
<comment type="caution">
    <text evidence="2">The sequence shown here is derived from an EMBL/GenBank/DDBJ whole genome shotgun (WGS) entry which is preliminary data.</text>
</comment>
<dbReference type="Gene3D" id="3.10.420.10">
    <property type="entry name" value="SecB-like"/>
    <property type="match status" value="1"/>
</dbReference>
<sequence length="144" mass="16418">MSVKATNIKSKLRFINYVVNKVEFYMNPKFTGDAVSLDFDIEREIKFLEDEDNTVLVKLEADIFPLAEYKNYPFSMKLEITGVFEIENNATEVEARGLAETNAIAILFPYLRAMVTTYSANANVEPIIIPPINVLKMVNDKKEV</sequence>
<comment type="similarity">
    <text evidence="1">Belongs to the SecB family.</text>
</comment>
<dbReference type="AlphaFoldDB" id="A0A926EKD9"/>